<dbReference type="PATRIC" id="fig|1492738.3.peg.2517"/>
<evidence type="ECO:0000256" key="2">
    <source>
        <dbReference type="SAM" id="SignalP"/>
    </source>
</evidence>
<dbReference type="SUPFAM" id="SSF56925">
    <property type="entry name" value="OMPA-like"/>
    <property type="match status" value="1"/>
</dbReference>
<dbReference type="InterPro" id="IPR011250">
    <property type="entry name" value="OMP/PagP_B-barrel"/>
</dbReference>
<keyword evidence="1 2" id="KW-0732">Signal</keyword>
<dbReference type="RefSeq" id="WP_035660809.1">
    <property type="nucleotide sequence ID" value="NZ_JNCA01000024.1"/>
</dbReference>
<dbReference type="OrthoDB" id="945117at2"/>
<proteinExistence type="predicted"/>
<keyword evidence="5" id="KW-1185">Reference proteome</keyword>
<dbReference type="STRING" id="1492738.FEM21_25310"/>
<dbReference type="EMBL" id="JNCA01000024">
    <property type="protein sequence ID" value="KDN54280.1"/>
    <property type="molecule type" value="Genomic_DNA"/>
</dbReference>
<name>A0A066WUE0_9FLAO</name>
<evidence type="ECO:0000313" key="4">
    <source>
        <dbReference type="EMBL" id="KDN54280.1"/>
    </source>
</evidence>
<evidence type="ECO:0000313" key="5">
    <source>
        <dbReference type="Proteomes" id="UP000027064"/>
    </source>
</evidence>
<dbReference type="Pfam" id="PF13505">
    <property type="entry name" value="OMP_b-brl"/>
    <property type="match status" value="1"/>
</dbReference>
<dbReference type="AlphaFoldDB" id="A0A066WUE0"/>
<gene>
    <name evidence="4" type="ORF">FEM21_25310</name>
</gene>
<reference evidence="4 5" key="1">
    <citation type="submission" date="2014-05" db="EMBL/GenBank/DDBJ databases">
        <title>Genome Sequence of Flavobacterium sp. EM1321.</title>
        <authorList>
            <person name="Shin S.-K."/>
            <person name="Yi H."/>
        </authorList>
    </citation>
    <scope>NUCLEOTIDE SEQUENCE [LARGE SCALE GENOMIC DNA]</scope>
    <source>
        <strain evidence="4 5">EM1321</strain>
    </source>
</reference>
<evidence type="ECO:0000256" key="1">
    <source>
        <dbReference type="ARBA" id="ARBA00022729"/>
    </source>
</evidence>
<dbReference type="InterPro" id="IPR027385">
    <property type="entry name" value="Beta-barrel_OMP"/>
</dbReference>
<dbReference type="eggNOG" id="COG3047">
    <property type="taxonomic scope" value="Bacteria"/>
</dbReference>
<accession>A0A066WUE0</accession>
<feature type="chain" id="PRO_5001633248" description="Outer membrane protein beta-barrel domain-containing protein" evidence="2">
    <location>
        <begin position="20"/>
        <end position="202"/>
    </location>
</feature>
<sequence length="202" mass="21832">MKKVVLSVVALLAITFANAQDAKDFSFSQGDVLVEGNLGFGSTNDKNTEEKTNTFSITPSVAYFLTDKFAVGAQLGYTSDKREVAGIDTDKESEFDAGVFGRYYFLDLGQRFKTYADAGVGFTTIKDDINDTKVNGFGAGVGLGINYFVTERIVLNFALRNIISYQSVKPDGGENVSQFGFDLNGNIANPFSAASFGVGYKF</sequence>
<feature type="signal peptide" evidence="2">
    <location>
        <begin position="1"/>
        <end position="19"/>
    </location>
</feature>
<dbReference type="Gene3D" id="2.40.160.20">
    <property type="match status" value="1"/>
</dbReference>
<comment type="caution">
    <text evidence="4">The sequence shown here is derived from an EMBL/GenBank/DDBJ whole genome shotgun (WGS) entry which is preliminary data.</text>
</comment>
<evidence type="ECO:0000259" key="3">
    <source>
        <dbReference type="Pfam" id="PF13505"/>
    </source>
</evidence>
<protein>
    <recommendedName>
        <fullName evidence="3">Outer membrane protein beta-barrel domain-containing protein</fullName>
    </recommendedName>
</protein>
<organism evidence="4 5">
    <name type="scientific">Flavobacterium seoulense</name>
    <dbReference type="NCBI Taxonomy" id="1492738"/>
    <lineage>
        <taxon>Bacteria</taxon>
        <taxon>Pseudomonadati</taxon>
        <taxon>Bacteroidota</taxon>
        <taxon>Flavobacteriia</taxon>
        <taxon>Flavobacteriales</taxon>
        <taxon>Flavobacteriaceae</taxon>
        <taxon>Flavobacterium</taxon>
    </lineage>
</organism>
<dbReference type="Proteomes" id="UP000027064">
    <property type="component" value="Unassembled WGS sequence"/>
</dbReference>
<feature type="domain" description="Outer membrane protein beta-barrel" evidence="3">
    <location>
        <begin position="9"/>
        <end position="202"/>
    </location>
</feature>